<evidence type="ECO:0000256" key="3">
    <source>
        <dbReference type="SAM" id="SignalP"/>
    </source>
</evidence>
<feature type="coiled-coil region" evidence="2">
    <location>
        <begin position="342"/>
        <end position="387"/>
    </location>
</feature>
<evidence type="ECO:0000313" key="5">
    <source>
        <dbReference type="Proteomes" id="UP000198284"/>
    </source>
</evidence>
<protein>
    <submittedName>
        <fullName evidence="4">Outer membrane protein, cobalt-zinc-cadmium efflux system</fullName>
    </submittedName>
</protein>
<keyword evidence="3" id="KW-0732">Signal</keyword>
<gene>
    <name evidence="4" type="ORF">SAMN06265795_11318</name>
</gene>
<keyword evidence="2" id="KW-0175">Coiled coil</keyword>
<dbReference type="EMBL" id="FZOT01000013">
    <property type="protein sequence ID" value="SNT07137.1"/>
    <property type="molecule type" value="Genomic_DNA"/>
</dbReference>
<dbReference type="Pfam" id="PF02321">
    <property type="entry name" value="OEP"/>
    <property type="match status" value="2"/>
</dbReference>
<dbReference type="AlphaFoldDB" id="A0A239JMT3"/>
<evidence type="ECO:0000256" key="2">
    <source>
        <dbReference type="SAM" id="Coils"/>
    </source>
</evidence>
<reference evidence="4 5" key="1">
    <citation type="submission" date="2017-06" db="EMBL/GenBank/DDBJ databases">
        <authorList>
            <person name="Kim H.J."/>
            <person name="Triplett B.A."/>
        </authorList>
    </citation>
    <scope>NUCLEOTIDE SEQUENCE [LARGE SCALE GENOMIC DNA]</scope>
    <source>
        <strain evidence="4 5">U15</strain>
    </source>
</reference>
<feature type="chain" id="PRO_5012399072" evidence="3">
    <location>
        <begin position="47"/>
        <end position="451"/>
    </location>
</feature>
<dbReference type="InterPro" id="IPR010131">
    <property type="entry name" value="MdtP/NodT-like"/>
</dbReference>
<dbReference type="GO" id="GO:0015562">
    <property type="term" value="F:efflux transmembrane transporter activity"/>
    <property type="evidence" value="ECO:0007669"/>
    <property type="project" value="InterPro"/>
</dbReference>
<evidence type="ECO:0000256" key="1">
    <source>
        <dbReference type="ARBA" id="ARBA00007613"/>
    </source>
</evidence>
<dbReference type="PANTHER" id="PTHR30203">
    <property type="entry name" value="OUTER MEMBRANE CATION EFFLUX PROTEIN"/>
    <property type="match status" value="1"/>
</dbReference>
<accession>A0A239JMT3</accession>
<proteinExistence type="inferred from homology"/>
<evidence type="ECO:0000313" key="4">
    <source>
        <dbReference type="EMBL" id="SNT07137.1"/>
    </source>
</evidence>
<dbReference type="Gene3D" id="1.20.1600.10">
    <property type="entry name" value="Outer membrane efflux proteins (OEP)"/>
    <property type="match status" value="1"/>
</dbReference>
<name>A0A239JMT3_9BURK</name>
<feature type="signal peptide" evidence="3">
    <location>
        <begin position="1"/>
        <end position="46"/>
    </location>
</feature>
<dbReference type="Proteomes" id="UP000198284">
    <property type="component" value="Unassembled WGS sequence"/>
</dbReference>
<dbReference type="SUPFAM" id="SSF56954">
    <property type="entry name" value="Outer membrane efflux proteins (OEP)"/>
    <property type="match status" value="1"/>
</dbReference>
<dbReference type="InterPro" id="IPR003423">
    <property type="entry name" value="OMP_efflux"/>
</dbReference>
<dbReference type="PANTHER" id="PTHR30203:SF30">
    <property type="entry name" value="OUTER MEMBRANE PROTEIN-RELATED"/>
    <property type="match status" value="1"/>
</dbReference>
<organism evidence="4 5">
    <name type="scientific">Noviherbaspirillum humi</name>
    <dbReference type="NCBI Taxonomy" id="1688639"/>
    <lineage>
        <taxon>Bacteria</taxon>
        <taxon>Pseudomonadati</taxon>
        <taxon>Pseudomonadota</taxon>
        <taxon>Betaproteobacteria</taxon>
        <taxon>Burkholderiales</taxon>
        <taxon>Oxalobacteraceae</taxon>
        <taxon>Noviherbaspirillum</taxon>
    </lineage>
</organism>
<comment type="similarity">
    <text evidence="1">Belongs to the outer membrane factor (OMF) (TC 1.B.17) family.</text>
</comment>
<sequence>MPFRARVTLESIPVQGYKVKFMSKSSKALTAAALAVAWLTAGPVLAQSAPPAPALSGLSLQQALALAQERNPDLRLSAIAVRNAEAAVLSASAAPNPTLSIQSSSINPRTGVGSGGLRDKNIDTTVRLDQLIERGGKRELRTENARRLVEASRLDVNDTRRQLTLATSEAYYDLLAAQERLAVTQETTQLFDSTLEAAQRRRKAGDIAGADVERLQVDVLRARNDARLAQADLARAQLALAQLLNVCCDTAGIRATDPWPGFEASDNVADIDRLIEQRPDVRAAQARLEAAQAARQLALASRTRDVSVGVQFEHAPGDNANNTYGLAVQIPLFVRYNFEGEIRSAEANLDTAREVLDKTRIVARNDASRALQDLQAAADRARRFEQELLVAAKKSADAAEFGFRNGASAVMDVLDARRTYRATQLDAVTARADYARALSAWRTAVMKEEGK</sequence>
<keyword evidence="5" id="KW-1185">Reference proteome</keyword>